<dbReference type="Proteomes" id="UP001497383">
    <property type="component" value="Chromosome 2"/>
</dbReference>
<protein>
    <recommendedName>
        <fullName evidence="4">Cyclin N-terminal domain-containing protein</fullName>
    </recommendedName>
</protein>
<evidence type="ECO:0000313" key="2">
    <source>
        <dbReference type="EMBL" id="CAK9437372.1"/>
    </source>
</evidence>
<evidence type="ECO:0008006" key="4">
    <source>
        <dbReference type="Google" id="ProtNLM"/>
    </source>
</evidence>
<accession>A0ABP0ZH91</accession>
<dbReference type="GeneID" id="92206946"/>
<organism evidence="2 3">
    <name type="scientific">Lodderomyces beijingensis</name>
    <dbReference type="NCBI Taxonomy" id="1775926"/>
    <lineage>
        <taxon>Eukaryota</taxon>
        <taxon>Fungi</taxon>
        <taxon>Dikarya</taxon>
        <taxon>Ascomycota</taxon>
        <taxon>Saccharomycotina</taxon>
        <taxon>Pichiomycetes</taxon>
        <taxon>Debaryomycetaceae</taxon>
        <taxon>Candida/Lodderomyces clade</taxon>
        <taxon>Lodderomyces</taxon>
    </lineage>
</organism>
<feature type="region of interest" description="Disordered" evidence="1">
    <location>
        <begin position="1"/>
        <end position="40"/>
    </location>
</feature>
<name>A0ABP0ZH91_9ASCO</name>
<feature type="compositionally biased region" description="Low complexity" evidence="1">
    <location>
        <begin position="18"/>
        <end position="31"/>
    </location>
</feature>
<keyword evidence="3" id="KW-1185">Reference proteome</keyword>
<reference evidence="2 3" key="1">
    <citation type="submission" date="2024-03" db="EMBL/GenBank/DDBJ databases">
        <authorList>
            <person name="Brejova B."/>
        </authorList>
    </citation>
    <scope>NUCLEOTIDE SEQUENCE [LARGE SCALE GENOMIC DNA]</scope>
    <source>
        <strain evidence="2 3">CBS 14171</strain>
    </source>
</reference>
<evidence type="ECO:0000313" key="3">
    <source>
        <dbReference type="Proteomes" id="UP001497383"/>
    </source>
</evidence>
<dbReference type="RefSeq" id="XP_066828688.1">
    <property type="nucleotide sequence ID" value="XM_066971673.1"/>
</dbReference>
<gene>
    <name evidence="2" type="ORF">LODBEIA_P17500</name>
</gene>
<sequence length="449" mass="49906">MNVTYNQGMAPVPGHTHSSSYAYPPTSYSNYHQQQHRPTQSYYQPTVAQQQQAAHGHGHGVHLRPLAVPVNHVADVQPAPQVPAPHMAQEQASVNGGINSILEYNLNQMSSFLAWCAFGMLKQARSPSKDFENLVSSVLFATRLPKSSIIIALEYMNQRFSSKKIKPTMTEHEIFNFLVVGLVLANKFNDDNTFTNKSWCGATGLQLIILNNTEKEWLEDVKWSLSVVNFESNILTLEECWKTWVEKYGEATSTTSSSSSSSSLSSSAAASTAASIDPIYTQNSITPTISPSSTFYSNQSATSANRYSYQPSYVSMSSSPIYEQQEVRYTAPVPVQPSLPPYPSLSSPVSYENDWGYKAYADLAIQYVGTAPINQYQPLHPHSNTYHHHPTHPSHQPPPPPPPPPQHHHRHHHHHQPPPPPPHHQPGALSFSGHPSKFVGYANPYFMAY</sequence>
<dbReference type="InterPro" id="IPR013922">
    <property type="entry name" value="Cyclin_PHO80-like"/>
</dbReference>
<dbReference type="PANTHER" id="PTHR15615:SF27">
    <property type="entry name" value="PHO85 CYCLIN CLG1"/>
    <property type="match status" value="1"/>
</dbReference>
<dbReference type="EMBL" id="OZ022406">
    <property type="protein sequence ID" value="CAK9437372.1"/>
    <property type="molecule type" value="Genomic_DNA"/>
</dbReference>
<feature type="region of interest" description="Disordered" evidence="1">
    <location>
        <begin position="376"/>
        <end position="434"/>
    </location>
</feature>
<dbReference type="Gene3D" id="1.10.472.10">
    <property type="entry name" value="Cyclin-like"/>
    <property type="match status" value="1"/>
</dbReference>
<feature type="compositionally biased region" description="Pro residues" evidence="1">
    <location>
        <begin position="395"/>
        <end position="405"/>
    </location>
</feature>
<dbReference type="PANTHER" id="PTHR15615">
    <property type="match status" value="1"/>
</dbReference>
<proteinExistence type="predicted"/>
<evidence type="ECO:0000256" key="1">
    <source>
        <dbReference type="SAM" id="MobiDB-lite"/>
    </source>
</evidence>
<dbReference type="CDD" id="cd20557">
    <property type="entry name" value="CYCLIN_ScPCL1-like"/>
    <property type="match status" value="1"/>
</dbReference>
<feature type="compositionally biased region" description="Basic residues" evidence="1">
    <location>
        <begin position="406"/>
        <end position="416"/>
    </location>
</feature>